<comment type="caution">
    <text evidence="3">The sequence shown here is derived from an EMBL/GenBank/DDBJ whole genome shotgun (WGS) entry which is preliminary data.</text>
</comment>
<dbReference type="AlphaFoldDB" id="A0A1F6CPA5"/>
<dbReference type="PROSITE" id="PS51257">
    <property type="entry name" value="PROKAR_LIPOPROTEIN"/>
    <property type="match status" value="1"/>
</dbReference>
<keyword evidence="1" id="KW-1133">Transmembrane helix</keyword>
<dbReference type="EMBL" id="MFKV01000004">
    <property type="protein sequence ID" value="OGG51016.1"/>
    <property type="molecule type" value="Genomic_DNA"/>
</dbReference>
<feature type="chain" id="PRO_5009523512" evidence="2">
    <location>
        <begin position="32"/>
        <end position="164"/>
    </location>
</feature>
<evidence type="ECO:0000313" key="3">
    <source>
        <dbReference type="EMBL" id="OGG51016.1"/>
    </source>
</evidence>
<keyword evidence="1" id="KW-0472">Membrane</keyword>
<protein>
    <submittedName>
        <fullName evidence="3">Uncharacterized protein</fullName>
    </submittedName>
</protein>
<sequence length="164" mass="17724">MRSCIQYRVYLLTAIFAFVCACLLAPFLVHAQTGNFVPLAETPGGKLAELYSSPDLSGFINGLFKFGIALGAIIAVLRLAYAGYLYMGQSDMWSHKGEARTIIADVTLGLLILLSIYLILFQINPDIVQFKALDVIKSAPASSGQQNVYQGPIPAGEEGRGFTD</sequence>
<feature type="signal peptide" evidence="2">
    <location>
        <begin position="1"/>
        <end position="31"/>
    </location>
</feature>
<evidence type="ECO:0000313" key="4">
    <source>
        <dbReference type="Proteomes" id="UP000178370"/>
    </source>
</evidence>
<feature type="transmembrane region" description="Helical" evidence="1">
    <location>
        <begin position="59"/>
        <end position="81"/>
    </location>
</feature>
<dbReference type="STRING" id="1798482.A2763_00220"/>
<feature type="transmembrane region" description="Helical" evidence="1">
    <location>
        <begin position="102"/>
        <end position="121"/>
    </location>
</feature>
<keyword evidence="1" id="KW-0812">Transmembrane</keyword>
<dbReference type="Proteomes" id="UP000178370">
    <property type="component" value="Unassembled WGS sequence"/>
</dbReference>
<proteinExistence type="predicted"/>
<organism evidence="3 4">
    <name type="scientific">Candidatus Kaiserbacteria bacterium RIFCSPHIGHO2_01_FULL_54_36</name>
    <dbReference type="NCBI Taxonomy" id="1798482"/>
    <lineage>
        <taxon>Bacteria</taxon>
        <taxon>Candidatus Kaiseribacteriota</taxon>
    </lineage>
</organism>
<evidence type="ECO:0000256" key="2">
    <source>
        <dbReference type="SAM" id="SignalP"/>
    </source>
</evidence>
<reference evidence="3 4" key="1">
    <citation type="journal article" date="2016" name="Nat. Commun.">
        <title>Thousands of microbial genomes shed light on interconnected biogeochemical processes in an aquifer system.</title>
        <authorList>
            <person name="Anantharaman K."/>
            <person name="Brown C.T."/>
            <person name="Hug L.A."/>
            <person name="Sharon I."/>
            <person name="Castelle C.J."/>
            <person name="Probst A.J."/>
            <person name="Thomas B.C."/>
            <person name="Singh A."/>
            <person name="Wilkins M.J."/>
            <person name="Karaoz U."/>
            <person name="Brodie E.L."/>
            <person name="Williams K.H."/>
            <person name="Hubbard S.S."/>
            <person name="Banfield J.F."/>
        </authorList>
    </citation>
    <scope>NUCLEOTIDE SEQUENCE [LARGE SCALE GENOMIC DNA]</scope>
</reference>
<gene>
    <name evidence="3" type="ORF">A2763_00220</name>
</gene>
<evidence type="ECO:0000256" key="1">
    <source>
        <dbReference type="SAM" id="Phobius"/>
    </source>
</evidence>
<name>A0A1F6CPA5_9BACT</name>
<accession>A0A1F6CPA5</accession>
<keyword evidence="2" id="KW-0732">Signal</keyword>